<feature type="transmembrane region" description="Helical" evidence="6">
    <location>
        <begin position="117"/>
        <end position="135"/>
    </location>
</feature>
<keyword evidence="5 6" id="KW-0472">Membrane</keyword>
<evidence type="ECO:0000256" key="4">
    <source>
        <dbReference type="ARBA" id="ARBA00022989"/>
    </source>
</evidence>
<feature type="transmembrane region" description="Helical" evidence="6">
    <location>
        <begin position="173"/>
        <end position="196"/>
    </location>
</feature>
<dbReference type="GO" id="GO:0005886">
    <property type="term" value="C:plasma membrane"/>
    <property type="evidence" value="ECO:0007669"/>
    <property type="project" value="UniProtKB-SubCell"/>
</dbReference>
<dbReference type="CDD" id="cd13128">
    <property type="entry name" value="MATE_Wzx_like"/>
    <property type="match status" value="1"/>
</dbReference>
<name>A0A2H0XYA3_UNCSA</name>
<feature type="transmembrane region" description="Helical" evidence="6">
    <location>
        <begin position="449"/>
        <end position="478"/>
    </location>
</feature>
<evidence type="ECO:0000256" key="2">
    <source>
        <dbReference type="ARBA" id="ARBA00022475"/>
    </source>
</evidence>
<reference evidence="7 8" key="1">
    <citation type="submission" date="2017-09" db="EMBL/GenBank/DDBJ databases">
        <title>Depth-based differentiation of microbial function through sediment-hosted aquifers and enrichment of novel symbionts in the deep terrestrial subsurface.</title>
        <authorList>
            <person name="Probst A.J."/>
            <person name="Ladd B."/>
            <person name="Jarett J.K."/>
            <person name="Geller-Mcgrath D.E."/>
            <person name="Sieber C.M."/>
            <person name="Emerson J.B."/>
            <person name="Anantharaman K."/>
            <person name="Thomas B.C."/>
            <person name="Malmstrom R."/>
            <person name="Stieglmeier M."/>
            <person name="Klingl A."/>
            <person name="Woyke T."/>
            <person name="Ryan C.M."/>
            <person name="Banfield J.F."/>
        </authorList>
    </citation>
    <scope>NUCLEOTIDE SEQUENCE [LARGE SCALE GENOMIC DNA]</scope>
    <source>
        <strain evidence="7">CG08_land_8_20_14_0_20_45_16</strain>
    </source>
</reference>
<feature type="transmembrane region" description="Helical" evidence="6">
    <location>
        <begin position="216"/>
        <end position="235"/>
    </location>
</feature>
<dbReference type="Proteomes" id="UP000231343">
    <property type="component" value="Unassembled WGS sequence"/>
</dbReference>
<feature type="transmembrane region" description="Helical" evidence="6">
    <location>
        <begin position="147"/>
        <end position="167"/>
    </location>
</feature>
<dbReference type="InterPro" id="IPR050833">
    <property type="entry name" value="Poly_Biosynth_Transport"/>
</dbReference>
<feature type="transmembrane region" description="Helical" evidence="6">
    <location>
        <begin position="255"/>
        <end position="274"/>
    </location>
</feature>
<feature type="transmembrane region" description="Helical" evidence="6">
    <location>
        <begin position="12"/>
        <end position="36"/>
    </location>
</feature>
<evidence type="ECO:0000313" key="7">
    <source>
        <dbReference type="EMBL" id="PIS29975.1"/>
    </source>
</evidence>
<accession>A0A2H0XYA3</accession>
<feature type="transmembrane region" description="Helical" evidence="6">
    <location>
        <begin position="388"/>
        <end position="408"/>
    </location>
</feature>
<evidence type="ECO:0000256" key="6">
    <source>
        <dbReference type="SAM" id="Phobius"/>
    </source>
</evidence>
<feature type="transmembrane region" description="Helical" evidence="6">
    <location>
        <begin position="90"/>
        <end position="111"/>
    </location>
</feature>
<gene>
    <name evidence="7" type="ORF">COT42_03785</name>
</gene>
<evidence type="ECO:0000256" key="3">
    <source>
        <dbReference type="ARBA" id="ARBA00022692"/>
    </source>
</evidence>
<sequence>MADELMNTTRRIAGNAAWLFVGSAISKLIEFAAFVYLARVLAANGFGLFSLAAAIVAYLLIVIDGGSATLGIREISQNKALAAKIGLNIYLLRLVLAALVYFCSAIILLVINITPQLKMLLLFTFIILFSRAMTIDWIFQGLEQMKFVALSRVLQQVCFFLLILFMVKSFGDLLLVPLIMVWANVFVAVLLLFIYLKYFSRFNLVDLEICGWWPRLVAAFPLGLASMLILIYYNLDVIMLSFMQNMTVVGWYNAAYKLIFVVIGIIGVFSAAVFPTVCKYFSADKIQAKKFLEKYFRLLIIWTLPLVVLGFFSADWLIQVIYGSAYLSGSSAFRLLLLTILLISFSGIYGTLVLLPAGKNREFMISVGLGALVNIGLNIWLIPKFSLTGAALATLLTEIVVAGSFFFWARAEISLRLGQYIIKPALAGGVALVITMVVVNFGAARELNLLIRAMFSFTVVYSVLIACLGEAGFLWDFVGEILRIPR</sequence>
<dbReference type="PANTHER" id="PTHR30250:SF11">
    <property type="entry name" value="O-ANTIGEN TRANSPORTER-RELATED"/>
    <property type="match status" value="1"/>
</dbReference>
<dbReference type="InterPro" id="IPR002797">
    <property type="entry name" value="Polysacc_synth"/>
</dbReference>
<keyword evidence="3 6" id="KW-0812">Transmembrane</keyword>
<protein>
    <submittedName>
        <fullName evidence="7">Uncharacterized protein</fullName>
    </submittedName>
</protein>
<dbReference type="EMBL" id="PEYM01000066">
    <property type="protein sequence ID" value="PIS29975.1"/>
    <property type="molecule type" value="Genomic_DNA"/>
</dbReference>
<dbReference type="PANTHER" id="PTHR30250">
    <property type="entry name" value="PST FAMILY PREDICTED COLANIC ACID TRANSPORTER"/>
    <property type="match status" value="1"/>
</dbReference>
<comment type="subcellular location">
    <subcellularLocation>
        <location evidence="1">Cell membrane</location>
        <topology evidence="1">Multi-pass membrane protein</topology>
    </subcellularLocation>
</comment>
<feature type="transmembrane region" description="Helical" evidence="6">
    <location>
        <begin position="420"/>
        <end position="443"/>
    </location>
</feature>
<evidence type="ECO:0000256" key="1">
    <source>
        <dbReference type="ARBA" id="ARBA00004651"/>
    </source>
</evidence>
<feature type="transmembrane region" description="Helical" evidence="6">
    <location>
        <begin position="295"/>
        <end position="312"/>
    </location>
</feature>
<feature type="transmembrane region" description="Helical" evidence="6">
    <location>
        <begin position="363"/>
        <end position="382"/>
    </location>
</feature>
<comment type="caution">
    <text evidence="7">The sequence shown here is derived from an EMBL/GenBank/DDBJ whole genome shotgun (WGS) entry which is preliminary data.</text>
</comment>
<feature type="transmembrane region" description="Helical" evidence="6">
    <location>
        <begin position="48"/>
        <end position="70"/>
    </location>
</feature>
<dbReference type="Pfam" id="PF01943">
    <property type="entry name" value="Polysacc_synt"/>
    <property type="match status" value="1"/>
</dbReference>
<keyword evidence="4 6" id="KW-1133">Transmembrane helix</keyword>
<evidence type="ECO:0000313" key="8">
    <source>
        <dbReference type="Proteomes" id="UP000231343"/>
    </source>
</evidence>
<proteinExistence type="predicted"/>
<organism evidence="7 8">
    <name type="scientific">Candidatus Saganbacteria bacterium CG08_land_8_20_14_0_20_45_16</name>
    <dbReference type="NCBI Taxonomy" id="2014293"/>
    <lineage>
        <taxon>Bacteria</taxon>
        <taxon>Bacillati</taxon>
        <taxon>Saganbacteria</taxon>
    </lineage>
</organism>
<keyword evidence="2" id="KW-1003">Cell membrane</keyword>
<feature type="transmembrane region" description="Helical" evidence="6">
    <location>
        <begin position="332"/>
        <end position="356"/>
    </location>
</feature>
<evidence type="ECO:0000256" key="5">
    <source>
        <dbReference type="ARBA" id="ARBA00023136"/>
    </source>
</evidence>
<dbReference type="AlphaFoldDB" id="A0A2H0XYA3"/>